<feature type="coiled-coil region" evidence="1">
    <location>
        <begin position="580"/>
        <end position="641"/>
    </location>
</feature>
<accession>A0A2H6K8F9</accession>
<sequence>MAPKKLTDCPENLRESIDWLIQVRHGNGPNGDGLKSLAEALQKLITETITKATTSLENRKKELECPPIYWQPDSYCKDKQKEIEDKQAKIKEAEQSQDASQNGLLSSENSYLDKLKSDLENHYNDVHYLTDDARQEALDDIDARRISLGTLAGQLSGLIGGSGEVKNAILKGLHSNVNQLEKLLKTSCGGEGCNCDIKSFSVGPLKKLQKTFNDIDKIERQFDSLKNEIAGKSKASVGTPSVIDPEIERQIEAEKKKLDEQNKLLERQITQLQKQLEEPKNKIESAINSLNEKIKSINNDIEDHKKAEKKKLESQGYNDIKDADISIPSHLSNPLETEQAKLKSHKASLDSLENLDKLIKFHQNAQNKKGEECKNILTNLCTGLETFLGFNPASKGYDGTGIVYSDLDRLCDGVMAFWGGVLKDVHTNNNLSPYKTTLDAAVKALETHRHEGKTGLRTVIDRVKQGIGQWLEAVTLSNIHVTKYIRELETNFIPKLIETIENMKKKSYDEVATKGENELLTWISNVERLPEKSEASLKKLLYVDHKLQSQLNQHLSVIHQAVTDFVESADCDHNGLLAVTRDVKEQIQDLKLKVNKVAEEEQSKCIDELQEEFNENIQQPIENVKEKLECVHQQLEKWIRDAGKYLGTEIGRVKNEVYNKLDHHKPRDGPRRTDIGQGIEQIEKANVKVKYVNSELKKQIDNLEAWKQKAQGAASAALSKCGEILGKVREEDPIKPKTDIGKAAKKLQDDAFHLYQQMKQAYDFIHPKVGEALGAIDTEVKTAVKKDLAALRDAIKVTVEAYFTELEEVNFGKAAAVKYTNTSFLNLKGESFKKWLQEVGNQGLQPELKNQYDHVINTQVEALKSVLYVLEACKKKLTGTSAFAAMGGDAVAKIEEAHGKDHSVTINTGDSTQNYDSATGKEKVTAPLRSIQGGEGLQKLNNIQDSENQTIIDNQTFTLQFKNVTSQLKDLSELVTNPLQPEQKPDGVKDYLADLREMIKRDAEYKLQSYLKGSVHGLAKIHADLNGKLSTLSGQPNAIDSGIHKITSVLDSIRTVLKKELNGADGVIDKLTELQSMGVFNVEDWNGTMSLKKISNMINNIIYGTGEGEDKTNLEAIIEAFQKFNTSINEKVKQCISAITSELKNQVDLKIKTLQNSALSQFAQSKAHALQKLKELVEKKNETIKRIIETDSNTGMKGMMKLMNGENVPGVTSSQDKFTPFVKFVQRDLNQSPMKGDEHRQKCSELSEKFKDYLLQILPYIITQVDLTPDEKKAATVAQTPQTSDHTKEVGKIQQQLNTLLDYFNNTSTTQNTRKYIYDNKFKKKRNDLISSLASLSPQQFATPRHPELLDAVRAGLTKFADELGMAYVSRYDGGEPVENWEDNSSSDKLTTEGRNCAKVCLTILEGLRKDLFDLQNECKNGSLQINTHQNKSLGSFFHKRGYTVNSENGKQTGELQDKKEMEGSKIKTTLLEMKIENADNVESLKQWKAEKKQGGDISLLNLVDFLRDFSRRCYRVGHYYIPASPKSPSNIYNMLCWLAGLKYNHMYDGVKGQFTKMLDGLKEEYKLDTAEFPVAVPDERKHPTDGTLTYGNLSLSLDQVCLYSRTVLITFLGHGHADGVYACDFSTNAYNLLYPSSPASCLDILADVLCRVYEQLYFLSIQCKNGPTLGGWADCWYGQGVGGSAWLCNDRQCPNQQGDQAATQNSNQKHNQTCNQKCDQRVMCGLKSPLQSFLEDGLQGFLPHQFKSPGCKLECTLSNHRGLPCKTPMGFSDIGTVASHTKRASHLKDALSYFCGSGSNLNKLCSYFKCLLRVAPQTLGDMFAFYYQLLHKWDDNSIKQHKKEAFDNAVKRAIFGQTYSKLNPTILFDPAVHAKHGKSNHTLADFFSLTDCNPKSGSGLPCGRYLHPLTLDIYDIHSKYNGSRYLSWVVYSTETFYDLLKKLYDECCNKCGASGTKCHDKSCSKECKVNYNDQNGNAKNPSTNDKHTSGCHTIVKCPDMHPTLYQHGFTFGSPSGLSEEKDIRKRRTCGDFCQALKRVIGEKCVVVRLLQQIDDYIWAIREKFSYLLLTLWSLSLLYLLHIAVVRLDVPRIRSHLRSPASHRIAAQSLLAAARVKHGGGIPRLSDALGKLFDNVVQGAETSSSSLPESDEPAARDVITKLQGFRSSLPKNPENSNENILHNLCSAVESFLGYRSPGTYDGSGIVYGDASRLCDAVVAFLYRVLSDVRDNQPYAVGRALLGGLVGDLEKARWSGHQGFKTVVPKVASGLGDYNEAVKASNDRVKAPINELLKYVKEGGELLRRVNDLQVGDVTEEEVKKAERLVEECHENVKQFRNKMGKAPNNINDLNNGLRIKIDNARKNIGHENLRLKQWSKKQLENYKAMIKLIKQAFQKLRASVHSHIEREVIYLVQQLRNLVRSMLRELKKINALLEDYVADLETWIKESQEFIDKVLEKSDEIVKEFDDIDTEKYPHKKNLDESIRKVERELEQKVADLGTWKNAAKKVLDSAILHTNNVRGSLDHKMQDDGKFTTIGTGVNKINEARDAVRQVDTELQSIHGDIDKWRDAAQSALGTAVSKAQTVHGRLDPVSSDPIGKKIIAITETNKGIQSANESLKNEVNRLEKWIESAAEIRDKAQIKAEEAYKKLEYKEKLAENIRNIENANKEIKEVHSKLSDVDSQLTEWHTQAGSVLGEAIKQAQEVYTKLDPVKNDDAANNPVGHQIHLISTNNSAISNANTQLKNHLSSLQQWYTAAEAVIKKASEKCDEILKRVDKDDTDYHTNGIIKQQAELLQNKATELLTAYSKAYGEVNGLVGKVQGAISQLEEGMKEDLQTIRDRIVRQMKTHVGGMLGEIKTQVQVIKGKDGSDWSGGTPSGLLGIVTGVHNYATAFRNNNFAEIAKGWLEATVLKHNGTVRRILGWKENEDMTGNIGAFGIGMKTRLSDDVNSVAKEAFKNVDVVSGGVTESIQAVQRLCEEIATALDKELYTAGRKTVDYVKNDALTKGSLVSGIKNCVCDCGQCDKKECGKKAAAELIMCALTSTVRQVGNELYSVFLYGDRIHKDSGKCIASELDKAVQATKTLHDQLGVAEDATRNQPTGTSVSYPGNEILEKVTQIATVVKKEMKNENGDINVATTMPTYEQKKNGKGAGKNLYHNLITKDVKETMNPFMDHAKLSNPSEVPTERQEVEAHVTKITEELQAIAGMVDSSKKPPSGGDTKDGVKQRLDNLGSMLKKEDIQLKGKGIIPETVKGLEKIHETIQNLKTQQYEQKSNEIGEAVTQIKAQLEEIRKQLKKEPSSGPGNGVIDELSEMLSKGLGNEKSNWQTKSADKFDGLGSITKELQEQNEKLNGQNDIIAKAIRKIQLELKYLGIRLDKSFHDDDVLYFLEQLQKQIGRGYRGGENLQKIKNEVKKLQSVEFTDKPIAIDGANEAIKEELVKLRGVLKDDNGGEDVITTLKDLMTTGLGKDANWKNFNGQSIKGLENIQDTLHGQHNELTKQPEKIGGGTDQITQELTRLQQQLDDATKKLDALQKHGLENGDDAWTSDDKKSTGITKITTEIKTIKTKDVADVSANVRALCAAIRRDCRELKDFLKHLKENLIGEQLKNIKDQIESLRTKQLAGVIRDAREFERFAEQTCRETIEQLKAYVDQELKKAEDKLLAEARRQYVSTVKEMLKSFAAKVETELEELPKEVDDDLKKGFKGLMRQMEDGTTDDISTAKGENINKLKNVRDPKDVAAVSSAFMKFFGPLKDYLRDEITRVHDEESNKKHPSLPPSAEPYAEKLYEVNATLNTVLIEIQNAHGYDHRLPEMLNYLIKTLGEMKPEAFGKITTPLLDTVGRGLRDFSAEFGDAYVSTYSGAEYREADADKYAKVLLSFIPMTHEALSNLADKCGGNWRGNKISKLTSDDRDNGLGNYLTKCGFKVSPTDGLQEGELQNHGDMIGEQIHALLKSTVADVAVKMLIEGKPSETGINVVDLVALFHNMLCRYLQVCHLKVHESPRCPCTVRDMLSWLTGLQYTLVADKLTDHCRALLNRKCDDNDAPNRDDAVMAQCINGLPFTIASACSYANSLLIAIQGHGRGFDLAAYPYSVDFANNRAQLYYPADPADLLDMLRQIVCRLYPALYFLYAQCCRDAAKTKGWRECRYGRQVPSSHWQCNTLGMQATDASHNCPPTSPLQSFLSDSCPSLLPHKLTAADNVIECTNCPANLPGQQCLIPLGFWDLALAASMKRTGKDLAKSLGRLCSDADACLFQLCRTLSLLCPAAPQSLGDVFALFSQMLRMWNHESSRRAYSHHESYLTHLNGEAIDKLFPLWTQLHGSYRNADLTDALQALAGHEHENSGHDALSSLSAEPPCQPPSGCAPFLQPLSLHANHTFPQKHAQLYVSWIVWLAWRLWDLLQSLLEVLNNVDCTAHGCVTCLCPPGKHGNKDACQCGSLVECGGSLPALYRYGFTCRNAHALVAGSQKMCCSDLNAQLNKTLHSDHFTQLFLQIDELLWHLRMPFLFTIVTLWLTATLYIAHTTLYRLDVLRIRSHLMRTKASHLIEVKVLLTKGRRMLSLYSDVDYFDDAPVD</sequence>
<dbReference type="PANTHER" id="PTHR34491">
    <property type="entry name" value="A-TYPE INCLUSION PROTEIN, PUTATIVE-RELATED"/>
    <property type="match status" value="1"/>
</dbReference>
<proteinExistence type="predicted"/>
<dbReference type="GeneID" id="39873057"/>
<feature type="transmembrane region" description="Helical" evidence="2">
    <location>
        <begin position="4506"/>
        <end position="4529"/>
    </location>
</feature>
<dbReference type="VEuPathDB" id="PiroplasmaDB:BOVATA_007800"/>
<keyword evidence="4" id="KW-1185">Reference proteome</keyword>
<reference evidence="3 4" key="1">
    <citation type="journal article" date="2017" name="BMC Genomics">
        <title>Whole-genome assembly of Babesia ovata and comparative genomics between closely related pathogens.</title>
        <authorList>
            <person name="Yamagishi J."/>
            <person name="Asada M."/>
            <person name="Hakimi H."/>
            <person name="Tanaka T.Q."/>
            <person name="Sugimoto C."/>
            <person name="Kawazu S."/>
        </authorList>
    </citation>
    <scope>NUCLEOTIDE SEQUENCE [LARGE SCALE GENOMIC DNA]</scope>
    <source>
        <strain evidence="3 4">Miyake</strain>
    </source>
</reference>
<gene>
    <name evidence="3" type="ORF">BOVATA_007800</name>
</gene>
<feature type="coiled-coil region" evidence="1">
    <location>
        <begin position="2610"/>
        <end position="2682"/>
    </location>
</feature>
<evidence type="ECO:0000256" key="2">
    <source>
        <dbReference type="SAM" id="Phobius"/>
    </source>
</evidence>
<keyword evidence="2" id="KW-0472">Membrane</keyword>
<feature type="coiled-coil region" evidence="1">
    <location>
        <begin position="2379"/>
        <end position="2432"/>
    </location>
</feature>
<dbReference type="Proteomes" id="UP000236319">
    <property type="component" value="Unassembled WGS sequence"/>
</dbReference>
<comment type="caution">
    <text evidence="3">The sequence shown here is derived from an EMBL/GenBank/DDBJ whole genome shotgun (WGS) entry which is preliminary data.</text>
</comment>
<protein>
    <submittedName>
        <fullName evidence="3">Extracellular matrix-binding ebh</fullName>
    </submittedName>
</protein>
<evidence type="ECO:0000256" key="1">
    <source>
        <dbReference type="SAM" id="Coils"/>
    </source>
</evidence>
<organism evidence="3 4">
    <name type="scientific">Babesia ovata</name>
    <dbReference type="NCBI Taxonomy" id="189622"/>
    <lineage>
        <taxon>Eukaryota</taxon>
        <taxon>Sar</taxon>
        <taxon>Alveolata</taxon>
        <taxon>Apicomplexa</taxon>
        <taxon>Aconoidasida</taxon>
        <taxon>Piroplasmida</taxon>
        <taxon>Babesiidae</taxon>
        <taxon>Babesia</taxon>
    </lineage>
</organism>
<keyword evidence="2" id="KW-1133">Transmembrane helix</keyword>
<keyword evidence="2" id="KW-0812">Transmembrane</keyword>
<evidence type="ECO:0000313" key="3">
    <source>
        <dbReference type="EMBL" id="GBE59287.1"/>
    </source>
</evidence>
<feature type="coiled-coil region" evidence="1">
    <location>
        <begin position="208"/>
        <end position="307"/>
    </location>
</feature>
<feature type="coiled-coil region" evidence="1">
    <location>
        <begin position="3509"/>
        <end position="3536"/>
    </location>
</feature>
<name>A0A2H6K8F9_9APIC</name>
<evidence type="ECO:0000313" key="4">
    <source>
        <dbReference type="Proteomes" id="UP000236319"/>
    </source>
</evidence>
<dbReference type="RefSeq" id="XP_028865530.1">
    <property type="nucleotide sequence ID" value="XM_029009697.1"/>
</dbReference>
<dbReference type="EMBL" id="BDSA01000001">
    <property type="protein sequence ID" value="GBE59287.1"/>
    <property type="molecule type" value="Genomic_DNA"/>
</dbReference>
<dbReference type="PANTHER" id="PTHR34491:SF156">
    <property type="entry name" value="KINESIN MOTOR DOMAIN-CONTAINING PROTEIN"/>
    <property type="match status" value="1"/>
</dbReference>
<keyword evidence="1" id="KW-0175">Coiled coil</keyword>